<feature type="region of interest" description="Disordered" evidence="1">
    <location>
        <begin position="53"/>
        <end position="77"/>
    </location>
</feature>
<dbReference type="AlphaFoldDB" id="G7GP87"/>
<name>G7GP87_9ACTN</name>
<comment type="caution">
    <text evidence="2">The sequence shown here is derived from an EMBL/GenBank/DDBJ whole genome shotgun (WGS) entry which is preliminary data.</text>
</comment>
<dbReference type="EMBL" id="BAED01000034">
    <property type="protein sequence ID" value="GAB05412.1"/>
    <property type="molecule type" value="Genomic_DNA"/>
</dbReference>
<organism evidence="2 3">
    <name type="scientific">Gordonia amarae NBRC 15530</name>
    <dbReference type="NCBI Taxonomy" id="1075090"/>
    <lineage>
        <taxon>Bacteria</taxon>
        <taxon>Bacillati</taxon>
        <taxon>Actinomycetota</taxon>
        <taxon>Actinomycetes</taxon>
        <taxon>Mycobacteriales</taxon>
        <taxon>Gordoniaceae</taxon>
        <taxon>Gordonia</taxon>
    </lineage>
</organism>
<protein>
    <submittedName>
        <fullName evidence="2">Uncharacterized protein</fullName>
    </submittedName>
</protein>
<reference evidence="2 3" key="1">
    <citation type="submission" date="2011-11" db="EMBL/GenBank/DDBJ databases">
        <title>Whole genome shotgun sequence of Gordonia amarae NBRC 15530.</title>
        <authorList>
            <person name="Takarada H."/>
            <person name="Hosoyama A."/>
            <person name="Tsuchikane K."/>
            <person name="Katsumata H."/>
            <person name="Yamazaki S."/>
            <person name="Fujita N."/>
        </authorList>
    </citation>
    <scope>NUCLEOTIDE SEQUENCE [LARGE SCALE GENOMIC DNA]</scope>
    <source>
        <strain evidence="2 3">NBRC 15530</strain>
    </source>
</reference>
<dbReference type="Proteomes" id="UP000006023">
    <property type="component" value="Unassembled WGS sequence"/>
</dbReference>
<keyword evidence="3" id="KW-1185">Reference proteome</keyword>
<sequence length="77" mass="8398">MVFRSGLGRIDGAGRGVFVGYVRFHREYLCRSGRESGSGTDAVDDIHRTGRVTTIDNSRRHSGERLCDGRSPGVGDT</sequence>
<proteinExistence type="predicted"/>
<evidence type="ECO:0000313" key="3">
    <source>
        <dbReference type="Proteomes" id="UP000006023"/>
    </source>
</evidence>
<feature type="compositionally biased region" description="Basic and acidic residues" evidence="1">
    <location>
        <begin position="57"/>
        <end position="68"/>
    </location>
</feature>
<evidence type="ECO:0000256" key="1">
    <source>
        <dbReference type="SAM" id="MobiDB-lite"/>
    </source>
</evidence>
<gene>
    <name evidence="2" type="ORF">GOAMR_34_00790</name>
</gene>
<evidence type="ECO:0000313" key="2">
    <source>
        <dbReference type="EMBL" id="GAB05412.1"/>
    </source>
</evidence>
<accession>G7GP87</accession>